<evidence type="ECO:0000313" key="1">
    <source>
        <dbReference type="EMBL" id="MFD2833771.1"/>
    </source>
</evidence>
<dbReference type="RefSeq" id="WP_251743172.1">
    <property type="nucleotide sequence ID" value="NZ_JBHUOJ010000023.1"/>
</dbReference>
<sequence>MRKLILLLTISIFASCSKNDDSIIQEENIVGSWENFQTISNEQVESGGDANLFIRQKLTFLNDGTFDWLFSIENSDNGNNLGYIMRQTGEFQINENLLIVEFDRYQSEQDAESNKYNPILLSNLVLVDENINADYSIVLNNNNNTLLFDFPSCNNNQNTTCPADIEFTRFE</sequence>
<evidence type="ECO:0008006" key="3">
    <source>
        <dbReference type="Google" id="ProtNLM"/>
    </source>
</evidence>
<dbReference type="PROSITE" id="PS51257">
    <property type="entry name" value="PROKAR_LIPOPROTEIN"/>
    <property type="match status" value="1"/>
</dbReference>
<reference evidence="2" key="1">
    <citation type="journal article" date="2019" name="Int. J. Syst. Evol. Microbiol.">
        <title>The Global Catalogue of Microorganisms (GCM) 10K type strain sequencing project: providing services to taxonomists for standard genome sequencing and annotation.</title>
        <authorList>
            <consortium name="The Broad Institute Genomics Platform"/>
            <consortium name="The Broad Institute Genome Sequencing Center for Infectious Disease"/>
            <person name="Wu L."/>
            <person name="Ma J."/>
        </authorList>
    </citation>
    <scope>NUCLEOTIDE SEQUENCE [LARGE SCALE GENOMIC DNA]</scope>
    <source>
        <strain evidence="2">KCTC 52925</strain>
    </source>
</reference>
<keyword evidence="2" id="KW-1185">Reference proteome</keyword>
<name>A0ABW5X7Z3_9FLAO</name>
<proteinExistence type="predicted"/>
<evidence type="ECO:0000313" key="2">
    <source>
        <dbReference type="Proteomes" id="UP001597438"/>
    </source>
</evidence>
<comment type="caution">
    <text evidence="1">The sequence shown here is derived from an EMBL/GenBank/DDBJ whole genome shotgun (WGS) entry which is preliminary data.</text>
</comment>
<organism evidence="1 2">
    <name type="scientific">Christiangramia antarctica</name>
    <dbReference type="NCBI Taxonomy" id="2058158"/>
    <lineage>
        <taxon>Bacteria</taxon>
        <taxon>Pseudomonadati</taxon>
        <taxon>Bacteroidota</taxon>
        <taxon>Flavobacteriia</taxon>
        <taxon>Flavobacteriales</taxon>
        <taxon>Flavobacteriaceae</taxon>
        <taxon>Christiangramia</taxon>
    </lineage>
</organism>
<gene>
    <name evidence="1" type="ORF">ACFSYS_10760</name>
</gene>
<protein>
    <recommendedName>
        <fullName evidence="3">Lipocalin-like domain-containing protein</fullName>
    </recommendedName>
</protein>
<accession>A0ABW5X7Z3</accession>
<dbReference type="EMBL" id="JBHUOJ010000023">
    <property type="protein sequence ID" value="MFD2833771.1"/>
    <property type="molecule type" value="Genomic_DNA"/>
</dbReference>
<dbReference type="Proteomes" id="UP001597438">
    <property type="component" value="Unassembled WGS sequence"/>
</dbReference>